<reference evidence="2 3" key="1">
    <citation type="journal article" date="2018" name="J. Allergy Clin. Immunol.">
        <title>High-quality assembly of Dermatophagoides pteronyssinus genome and transcriptome reveals a wide range of novel allergens.</title>
        <authorList>
            <person name="Liu X.Y."/>
            <person name="Yang K.Y."/>
            <person name="Wang M.Q."/>
            <person name="Kwok J.S."/>
            <person name="Zeng X."/>
            <person name="Yang Z."/>
            <person name="Xiao X.J."/>
            <person name="Lau C.P."/>
            <person name="Li Y."/>
            <person name="Huang Z.M."/>
            <person name="Ba J.G."/>
            <person name="Yim A.K."/>
            <person name="Ouyang C.Y."/>
            <person name="Ngai S.M."/>
            <person name="Chan T.F."/>
            <person name="Leung E.L."/>
            <person name="Liu L."/>
            <person name="Liu Z.G."/>
            <person name="Tsui S.K."/>
        </authorList>
    </citation>
    <scope>NUCLEOTIDE SEQUENCE [LARGE SCALE GENOMIC DNA]</scope>
    <source>
        <strain evidence="2">Derp</strain>
    </source>
</reference>
<gene>
    <name evidence="2" type="ORF">DERP_015155</name>
</gene>
<feature type="signal peptide" evidence="1">
    <location>
        <begin position="1"/>
        <end position="30"/>
    </location>
</feature>
<organism evidence="2 3">
    <name type="scientific">Dermatophagoides pteronyssinus</name>
    <name type="common">European house dust mite</name>
    <dbReference type="NCBI Taxonomy" id="6956"/>
    <lineage>
        <taxon>Eukaryota</taxon>
        <taxon>Metazoa</taxon>
        <taxon>Ecdysozoa</taxon>
        <taxon>Arthropoda</taxon>
        <taxon>Chelicerata</taxon>
        <taxon>Arachnida</taxon>
        <taxon>Acari</taxon>
        <taxon>Acariformes</taxon>
        <taxon>Sarcoptiformes</taxon>
        <taxon>Astigmata</taxon>
        <taxon>Psoroptidia</taxon>
        <taxon>Analgoidea</taxon>
        <taxon>Pyroglyphidae</taxon>
        <taxon>Dermatophagoidinae</taxon>
        <taxon>Dermatophagoides</taxon>
    </lineage>
</organism>
<proteinExistence type="predicted"/>
<dbReference type="Proteomes" id="UP000887458">
    <property type="component" value="Unassembled WGS sequence"/>
</dbReference>
<keyword evidence="3" id="KW-1185">Reference proteome</keyword>
<reference evidence="2 3" key="2">
    <citation type="journal article" date="2022" name="Mol. Biol. Evol.">
        <title>Comparative Genomics Reveals Insights into the Divergent Evolution of Astigmatic Mites and Household Pest Adaptations.</title>
        <authorList>
            <person name="Xiong Q."/>
            <person name="Wan A.T."/>
            <person name="Liu X."/>
            <person name="Fung C.S."/>
            <person name="Xiao X."/>
            <person name="Malainual N."/>
            <person name="Hou J."/>
            <person name="Wang L."/>
            <person name="Wang M."/>
            <person name="Yang K.Y."/>
            <person name="Cui Y."/>
            <person name="Leung E.L."/>
            <person name="Nong W."/>
            <person name="Shin S.K."/>
            <person name="Au S.W."/>
            <person name="Jeong K.Y."/>
            <person name="Chew F.T."/>
            <person name="Hui J.H."/>
            <person name="Leung T.F."/>
            <person name="Tungtrongchitr A."/>
            <person name="Zhong N."/>
            <person name="Liu Z."/>
            <person name="Tsui S.K."/>
        </authorList>
    </citation>
    <scope>NUCLEOTIDE SEQUENCE [LARGE SCALE GENOMIC DNA]</scope>
    <source>
        <strain evidence="2">Derp</strain>
    </source>
</reference>
<dbReference type="EMBL" id="NJHN03000015">
    <property type="protein sequence ID" value="KAH9425965.1"/>
    <property type="molecule type" value="Genomic_DNA"/>
</dbReference>
<feature type="chain" id="PRO_5046615233" evidence="1">
    <location>
        <begin position="31"/>
        <end position="108"/>
    </location>
</feature>
<name>A0ABQ8JU64_DERPT</name>
<accession>A0ABQ8JU64</accession>
<sequence length="108" mass="12678">MISKNEIFLKWLLSFRMFNLLLLLLLKIKCDNPFNDKYLYHHSVYTLSNYIPLESPFLNSSTIVFEQIIFGNDRKLLAIHMITIIITVAVRDIRGLNGCTMAKYLYIC</sequence>
<evidence type="ECO:0000313" key="3">
    <source>
        <dbReference type="Proteomes" id="UP000887458"/>
    </source>
</evidence>
<evidence type="ECO:0000313" key="2">
    <source>
        <dbReference type="EMBL" id="KAH9425965.1"/>
    </source>
</evidence>
<protein>
    <submittedName>
        <fullName evidence="2">Uncharacterized protein</fullName>
    </submittedName>
</protein>
<evidence type="ECO:0000256" key="1">
    <source>
        <dbReference type="SAM" id="SignalP"/>
    </source>
</evidence>
<keyword evidence="1" id="KW-0732">Signal</keyword>
<comment type="caution">
    <text evidence="2">The sequence shown here is derived from an EMBL/GenBank/DDBJ whole genome shotgun (WGS) entry which is preliminary data.</text>
</comment>